<keyword evidence="3 6" id="KW-0378">Hydrolase</keyword>
<dbReference type="SUPFAM" id="SSF52743">
    <property type="entry name" value="Subtilisin-like"/>
    <property type="match status" value="1"/>
</dbReference>
<evidence type="ECO:0000256" key="4">
    <source>
        <dbReference type="ARBA" id="ARBA00022825"/>
    </source>
</evidence>
<feature type="active site" description="Charge relay system" evidence="5 6">
    <location>
        <position position="445"/>
    </location>
</feature>
<dbReference type="GO" id="GO:0006508">
    <property type="term" value="P:proteolysis"/>
    <property type="evidence" value="ECO:0007669"/>
    <property type="project" value="UniProtKB-KW"/>
</dbReference>
<evidence type="ECO:0000256" key="9">
    <source>
        <dbReference type="SAM" id="SignalP"/>
    </source>
</evidence>
<dbReference type="InterPro" id="IPR015500">
    <property type="entry name" value="Peptidase_S8_subtilisin-rel"/>
</dbReference>
<dbReference type="InterPro" id="IPR050131">
    <property type="entry name" value="Peptidase_S8_subtilisin-like"/>
</dbReference>
<feature type="region of interest" description="Disordered" evidence="8">
    <location>
        <begin position="26"/>
        <end position="45"/>
    </location>
</feature>
<evidence type="ECO:0000256" key="7">
    <source>
        <dbReference type="RuleBase" id="RU003355"/>
    </source>
</evidence>
<keyword evidence="9" id="KW-0732">Signal</keyword>
<feature type="domain" description="Peptidase S8/S53" evidence="10">
    <location>
        <begin position="230"/>
        <end position="491"/>
    </location>
</feature>
<feature type="chain" id="PRO_5039313029" evidence="9">
    <location>
        <begin position="27"/>
        <end position="1130"/>
    </location>
</feature>
<dbReference type="Pfam" id="PF00082">
    <property type="entry name" value="Peptidase_S8"/>
    <property type="match status" value="1"/>
</dbReference>
<sequence length="1130" mass="118800">MRPILRVATTATVTVLATVASLPAIGQPADTTDANTPITGSSAARTGTTTSVTLITGDRVEVGTDAEGRTSTHLLPTKEGSRPTDHVTEEHSGGKYVIPVAAFAGIQDGWLDKELFNVTGLVEQGYDDAHTDTLPLITQYESVAAVPEDDTARTLPGDADLVRPLPTVQGAAVEVPKDEVAATWKDLAARDSRSADQVTKVWLDARVKAMMAESNAQIGTESAWAAGLTGAGVDVAVLDTGVDAGHPDFAGQIAASKDFTGSKYGTDDRRGHGTHTASTVAGSGAASENGKERGVAPDAELLVGKVLGDNGTGAASWIISGMQWAVDSGADVVSMSIGTSTPSDCSDPISQAAETLATQNKALFVVAAGNLGRAQSITSPGCAPSVLTVGAIDAADKAADFSSRGSVLGVHTTKPEIAAPGVNVLAAKNGGHGGTNAYQRMSGTSMATPHVAGAAALLKQQHPEWDPARLKQALISAAQSDIPSSVRESGAGSLDVPNAMKQTVLGPGAVSVGTLAWPQTAAKTVPVTYSNTTDLPITLSLKLGPVLGNDGTRTTTALVKLGMSTVTVPARGTVKVPLTVNPTVGVQDAQFGDFGGRILADASDGTTVTVPFGFHLEPETVAVTVKLIGRDGKPQTPTGVLDVIGLDDVSGGRYYPATGEQKLRLRAGSYYINGVLPTRNADGVLDTVNELAYPELKITRDMEIVLDARKAREVTYATDQPTETATATLSFGRWWNDGQNSWVHTGAAQYDTARHINTWGQGAVNTGGFEAASWFRAVQPGTGSASPYIYNLGVFDKDVIVPGRHLKAADADLAAVESQWYSVGTATEFKDTIDNYRPWNPTSAVGGSVLQPVKVPFARTQFFTAGKDAGLWSESGTSTNELMRGPAWAFDGGERLKETWFKGIMRPTAALDRAGNKQLAGERQGNLMGFKSALFSDADGHFMYAPGFKDAGSLRLYKDGVKQWDHAWPYGSWSVTSEPADYELQQVVLRSYGNRTVSYPWGAITTFRFRSEEKPDVHTQTLPLVFPGYDVPVDTTNRVEAGTIRIRLSATGHGDYTPGQITKATVKYSYEGEVATPTWSDATVVHEDGAWYAEIDHSGASGKDVSLLVDLTTADGGSVEQRVIDGYGVR</sequence>
<dbReference type="PROSITE" id="PS00136">
    <property type="entry name" value="SUBTILASE_ASP"/>
    <property type="match status" value="1"/>
</dbReference>
<dbReference type="InterPro" id="IPR000209">
    <property type="entry name" value="Peptidase_S8/S53_dom"/>
</dbReference>
<evidence type="ECO:0000256" key="1">
    <source>
        <dbReference type="ARBA" id="ARBA00011073"/>
    </source>
</evidence>
<evidence type="ECO:0000256" key="3">
    <source>
        <dbReference type="ARBA" id="ARBA00022801"/>
    </source>
</evidence>
<dbReference type="GO" id="GO:0004252">
    <property type="term" value="F:serine-type endopeptidase activity"/>
    <property type="evidence" value="ECO:0007669"/>
    <property type="project" value="UniProtKB-UniRule"/>
</dbReference>
<dbReference type="InterPro" id="IPR036852">
    <property type="entry name" value="Peptidase_S8/S53_dom_sf"/>
</dbReference>
<feature type="region of interest" description="Disordered" evidence="8">
    <location>
        <begin position="264"/>
        <end position="293"/>
    </location>
</feature>
<dbReference type="PROSITE" id="PS00138">
    <property type="entry name" value="SUBTILASE_SER"/>
    <property type="match status" value="1"/>
</dbReference>
<proteinExistence type="inferred from homology"/>
<feature type="region of interest" description="Disordered" evidence="8">
    <location>
        <begin position="66"/>
        <end position="90"/>
    </location>
</feature>
<dbReference type="Gene3D" id="3.40.50.200">
    <property type="entry name" value="Peptidase S8/S53 domain"/>
    <property type="match status" value="1"/>
</dbReference>
<keyword evidence="12" id="KW-1185">Reference proteome</keyword>
<dbReference type="PANTHER" id="PTHR43806">
    <property type="entry name" value="PEPTIDASE S8"/>
    <property type="match status" value="1"/>
</dbReference>
<dbReference type="InterPro" id="IPR023828">
    <property type="entry name" value="Peptidase_S8_Ser-AS"/>
</dbReference>
<protein>
    <submittedName>
        <fullName evidence="11">Subtilisin family serine protease</fullName>
    </submittedName>
</protein>
<dbReference type="Proteomes" id="UP000577707">
    <property type="component" value="Unassembled WGS sequence"/>
</dbReference>
<evidence type="ECO:0000256" key="8">
    <source>
        <dbReference type="SAM" id="MobiDB-lite"/>
    </source>
</evidence>
<evidence type="ECO:0000256" key="2">
    <source>
        <dbReference type="ARBA" id="ARBA00022670"/>
    </source>
</evidence>
<keyword evidence="2 6" id="KW-0645">Protease</keyword>
<dbReference type="PROSITE" id="PS51892">
    <property type="entry name" value="SUBTILASE"/>
    <property type="match status" value="1"/>
</dbReference>
<dbReference type="RefSeq" id="WP_183541991.1">
    <property type="nucleotide sequence ID" value="NZ_BMQT01000001.1"/>
</dbReference>
<feature type="compositionally biased region" description="Low complexity" evidence="8">
    <location>
        <begin position="274"/>
        <end position="287"/>
    </location>
</feature>
<dbReference type="InterPro" id="IPR023827">
    <property type="entry name" value="Peptidase_S8_Asp-AS"/>
</dbReference>
<evidence type="ECO:0000256" key="5">
    <source>
        <dbReference type="PIRSR" id="PIRSR615500-1"/>
    </source>
</evidence>
<feature type="compositionally biased region" description="Basic and acidic residues" evidence="8">
    <location>
        <begin position="79"/>
        <end position="90"/>
    </location>
</feature>
<feature type="signal peptide" evidence="9">
    <location>
        <begin position="1"/>
        <end position="26"/>
    </location>
</feature>
<reference evidence="11 12" key="1">
    <citation type="submission" date="2020-08" db="EMBL/GenBank/DDBJ databases">
        <title>Genomic Encyclopedia of Type Strains, Phase III (KMG-III): the genomes of soil and plant-associated and newly described type strains.</title>
        <authorList>
            <person name="Whitman W."/>
        </authorList>
    </citation>
    <scope>NUCLEOTIDE SEQUENCE [LARGE SCALE GENOMIC DNA]</scope>
    <source>
        <strain evidence="11 12">CECT 3302</strain>
    </source>
</reference>
<keyword evidence="4 6" id="KW-0720">Serine protease</keyword>
<feature type="active site" description="Charge relay system" evidence="5 6">
    <location>
        <position position="239"/>
    </location>
</feature>
<evidence type="ECO:0000313" key="11">
    <source>
        <dbReference type="EMBL" id="MBB3087628.1"/>
    </source>
</evidence>
<comment type="caution">
    <text evidence="11">The sequence shown here is derived from an EMBL/GenBank/DDBJ whole genome shotgun (WGS) entry which is preliminary data.</text>
</comment>
<organism evidence="11 12">
    <name type="scientific">Nocardioides albus</name>
    <dbReference type="NCBI Taxonomy" id="1841"/>
    <lineage>
        <taxon>Bacteria</taxon>
        <taxon>Bacillati</taxon>
        <taxon>Actinomycetota</taxon>
        <taxon>Actinomycetes</taxon>
        <taxon>Propionibacteriales</taxon>
        <taxon>Nocardioidaceae</taxon>
        <taxon>Nocardioides</taxon>
    </lineage>
</organism>
<accession>A0A7W5A0Y6</accession>
<dbReference type="EMBL" id="JACHXG010000001">
    <property type="protein sequence ID" value="MBB3087628.1"/>
    <property type="molecule type" value="Genomic_DNA"/>
</dbReference>
<feature type="compositionally biased region" description="Polar residues" evidence="8">
    <location>
        <begin position="29"/>
        <end position="38"/>
    </location>
</feature>
<comment type="similarity">
    <text evidence="1 6 7">Belongs to the peptidase S8 family.</text>
</comment>
<evidence type="ECO:0000259" key="10">
    <source>
        <dbReference type="Pfam" id="PF00082"/>
    </source>
</evidence>
<dbReference type="AlphaFoldDB" id="A0A7W5A0Y6"/>
<feature type="active site" description="Charge relay system" evidence="5 6">
    <location>
        <position position="272"/>
    </location>
</feature>
<dbReference type="PANTHER" id="PTHR43806:SF11">
    <property type="entry name" value="CEREVISIN-RELATED"/>
    <property type="match status" value="1"/>
</dbReference>
<evidence type="ECO:0000313" key="12">
    <source>
        <dbReference type="Proteomes" id="UP000577707"/>
    </source>
</evidence>
<gene>
    <name evidence="11" type="ORF">FHS12_000551</name>
</gene>
<name>A0A7W5A0Y6_9ACTN</name>
<evidence type="ECO:0000256" key="6">
    <source>
        <dbReference type="PROSITE-ProRule" id="PRU01240"/>
    </source>
</evidence>
<dbReference type="PRINTS" id="PR00723">
    <property type="entry name" value="SUBTILISIN"/>
</dbReference>